<keyword evidence="4 8" id="KW-0418">Kinase</keyword>
<dbReference type="InterPro" id="IPR000719">
    <property type="entry name" value="Prot_kinase_dom"/>
</dbReference>
<dbReference type="SUPFAM" id="SSF56112">
    <property type="entry name" value="Protein kinase-like (PK-like)"/>
    <property type="match status" value="1"/>
</dbReference>
<dbReference type="AlphaFoldDB" id="A0A9P7YQC3"/>
<gene>
    <name evidence="8" type="ORF">BJ875DRAFT_454291</name>
</gene>
<dbReference type="Gene3D" id="1.10.510.10">
    <property type="entry name" value="Transferase(Phosphotransferase) domain 1"/>
    <property type="match status" value="1"/>
</dbReference>
<dbReference type="PROSITE" id="PS00107">
    <property type="entry name" value="PROTEIN_KINASE_ATP"/>
    <property type="match status" value="1"/>
</dbReference>
<evidence type="ECO:0000259" key="7">
    <source>
        <dbReference type="PROSITE" id="PS50011"/>
    </source>
</evidence>
<evidence type="ECO:0000256" key="6">
    <source>
        <dbReference type="PROSITE-ProRule" id="PRU10141"/>
    </source>
</evidence>
<evidence type="ECO:0000256" key="5">
    <source>
        <dbReference type="ARBA" id="ARBA00022840"/>
    </source>
</evidence>
<dbReference type="InterPro" id="IPR017441">
    <property type="entry name" value="Protein_kinase_ATP_BS"/>
</dbReference>
<sequence>MSSHESNDGNVKRHDHYFDIAPYAESTIAYRNTQSPYYPVYIGQTLNNNYRIEHKLGHGGFSTVWMAHDMRGGKNVALKILVAGQMGEDELTIQNEIKQKVSDTNNLVLYEATFRLPGYNTLDHRVFVFPIHGPSLRSSMRSLPIAHRMHAVRPLAQALQCLHSGGFVCRGNIRPLFNTRYVLVPLLTDEIDLNSKNAMWGVVSLDKYDTSAIYQRLGRPKKQEIFGDVKGWRAELVRPVEVPRSLIRKEVYLGDFGMAIRAGTSVDFKGQTPVVYCAPERYHNIDPSFASDMWSYMVIFAELYLGTTPFHGIGVVQVISYIVSIVGPLPQEWKGSYEGPGTAPDSWYDRSSKPYYPLKEQIGVIRPEVSDSERDIAVSIFSRGLCYLPEARISMEELLQDDSFKALLDLYGL</sequence>
<keyword evidence="1" id="KW-0723">Serine/threonine-protein kinase</keyword>
<dbReference type="Proteomes" id="UP000824998">
    <property type="component" value="Unassembled WGS sequence"/>
</dbReference>
<protein>
    <submittedName>
        <fullName evidence="8">Kinase domain-containing protein</fullName>
    </submittedName>
</protein>
<dbReference type="GO" id="GO:0005634">
    <property type="term" value="C:nucleus"/>
    <property type="evidence" value="ECO:0007669"/>
    <property type="project" value="TreeGrafter"/>
</dbReference>
<evidence type="ECO:0000256" key="3">
    <source>
        <dbReference type="ARBA" id="ARBA00022741"/>
    </source>
</evidence>
<dbReference type="PROSITE" id="PS50011">
    <property type="entry name" value="PROTEIN_KINASE_DOM"/>
    <property type="match status" value="1"/>
</dbReference>
<feature type="domain" description="Protein kinase" evidence="7">
    <location>
        <begin position="50"/>
        <end position="404"/>
    </location>
</feature>
<keyword evidence="5 6" id="KW-0067">ATP-binding</keyword>
<dbReference type="GO" id="GO:0004674">
    <property type="term" value="F:protein serine/threonine kinase activity"/>
    <property type="evidence" value="ECO:0007669"/>
    <property type="project" value="UniProtKB-KW"/>
</dbReference>
<dbReference type="PANTHER" id="PTHR45646:SF11">
    <property type="entry name" value="SERINE_THREONINE-PROTEIN KINASE DOA"/>
    <property type="match status" value="1"/>
</dbReference>
<evidence type="ECO:0000313" key="8">
    <source>
        <dbReference type="EMBL" id="KAG9237183.1"/>
    </source>
</evidence>
<evidence type="ECO:0000313" key="9">
    <source>
        <dbReference type="Proteomes" id="UP000824998"/>
    </source>
</evidence>
<dbReference type="PANTHER" id="PTHR45646">
    <property type="entry name" value="SERINE/THREONINE-PROTEIN KINASE DOA-RELATED"/>
    <property type="match status" value="1"/>
</dbReference>
<evidence type="ECO:0000256" key="4">
    <source>
        <dbReference type="ARBA" id="ARBA00022777"/>
    </source>
</evidence>
<evidence type="ECO:0000256" key="1">
    <source>
        <dbReference type="ARBA" id="ARBA00022527"/>
    </source>
</evidence>
<dbReference type="GO" id="GO:0005524">
    <property type="term" value="F:ATP binding"/>
    <property type="evidence" value="ECO:0007669"/>
    <property type="project" value="UniProtKB-UniRule"/>
</dbReference>
<keyword evidence="9" id="KW-1185">Reference proteome</keyword>
<dbReference type="SMART" id="SM00220">
    <property type="entry name" value="S_TKc"/>
    <property type="match status" value="1"/>
</dbReference>
<dbReference type="InterPro" id="IPR051175">
    <property type="entry name" value="CLK_kinases"/>
</dbReference>
<reference evidence="8" key="1">
    <citation type="journal article" date="2021" name="IMA Fungus">
        <title>Genomic characterization of three marine fungi, including Emericellopsis atlantica sp. nov. with signatures of a generalist lifestyle and marine biomass degradation.</title>
        <authorList>
            <person name="Hagestad O.C."/>
            <person name="Hou L."/>
            <person name="Andersen J.H."/>
            <person name="Hansen E.H."/>
            <person name="Altermark B."/>
            <person name="Li C."/>
            <person name="Kuhnert E."/>
            <person name="Cox R.J."/>
            <person name="Crous P.W."/>
            <person name="Spatafora J.W."/>
            <person name="Lail K."/>
            <person name="Amirebrahimi M."/>
            <person name="Lipzen A."/>
            <person name="Pangilinan J."/>
            <person name="Andreopoulos W."/>
            <person name="Hayes R.D."/>
            <person name="Ng V."/>
            <person name="Grigoriev I.V."/>
            <person name="Jackson S.A."/>
            <person name="Sutton T.D.S."/>
            <person name="Dobson A.D.W."/>
            <person name="Rama T."/>
        </authorList>
    </citation>
    <scope>NUCLEOTIDE SEQUENCE</scope>
    <source>
        <strain evidence="8">TRa018bII</strain>
    </source>
</reference>
<name>A0A9P7YQC3_9HELO</name>
<accession>A0A9P7YQC3</accession>
<dbReference type="EMBL" id="MU251391">
    <property type="protein sequence ID" value="KAG9237183.1"/>
    <property type="molecule type" value="Genomic_DNA"/>
</dbReference>
<dbReference type="Pfam" id="PF00069">
    <property type="entry name" value="Pkinase"/>
    <property type="match status" value="1"/>
</dbReference>
<dbReference type="Gene3D" id="3.30.200.20">
    <property type="entry name" value="Phosphorylase Kinase, domain 1"/>
    <property type="match status" value="1"/>
</dbReference>
<feature type="binding site" evidence="6">
    <location>
        <position position="79"/>
    </location>
    <ligand>
        <name>ATP</name>
        <dbReference type="ChEBI" id="CHEBI:30616"/>
    </ligand>
</feature>
<organism evidence="8 9">
    <name type="scientific">Amylocarpus encephaloides</name>
    <dbReference type="NCBI Taxonomy" id="45428"/>
    <lineage>
        <taxon>Eukaryota</taxon>
        <taxon>Fungi</taxon>
        <taxon>Dikarya</taxon>
        <taxon>Ascomycota</taxon>
        <taxon>Pezizomycotina</taxon>
        <taxon>Leotiomycetes</taxon>
        <taxon>Helotiales</taxon>
        <taxon>Helotiales incertae sedis</taxon>
        <taxon>Amylocarpus</taxon>
    </lineage>
</organism>
<evidence type="ECO:0000256" key="2">
    <source>
        <dbReference type="ARBA" id="ARBA00022679"/>
    </source>
</evidence>
<keyword evidence="2" id="KW-0808">Transferase</keyword>
<dbReference type="InterPro" id="IPR011009">
    <property type="entry name" value="Kinase-like_dom_sf"/>
</dbReference>
<comment type="caution">
    <text evidence="8">The sequence shown here is derived from an EMBL/GenBank/DDBJ whole genome shotgun (WGS) entry which is preliminary data.</text>
</comment>
<keyword evidence="3 6" id="KW-0547">Nucleotide-binding</keyword>
<dbReference type="OrthoDB" id="5979581at2759"/>
<proteinExistence type="predicted"/>